<dbReference type="GO" id="GO:0005634">
    <property type="term" value="C:nucleus"/>
    <property type="evidence" value="ECO:0007669"/>
    <property type="project" value="InterPro"/>
</dbReference>
<feature type="compositionally biased region" description="Basic residues" evidence="5">
    <location>
        <begin position="886"/>
        <end position="903"/>
    </location>
</feature>
<evidence type="ECO:0000256" key="5">
    <source>
        <dbReference type="SAM" id="MobiDB-lite"/>
    </source>
</evidence>
<evidence type="ECO:0000313" key="7">
    <source>
        <dbReference type="EMBL" id="KAF9788214.1"/>
    </source>
</evidence>
<dbReference type="GO" id="GO:0004197">
    <property type="term" value="F:cysteine-type endopeptidase activity"/>
    <property type="evidence" value="ECO:0007669"/>
    <property type="project" value="InterPro"/>
</dbReference>
<evidence type="ECO:0000259" key="6">
    <source>
        <dbReference type="PROSITE" id="PS51700"/>
    </source>
</evidence>
<dbReference type="PROSITE" id="PS51700">
    <property type="entry name" value="SEPARIN"/>
    <property type="match status" value="1"/>
</dbReference>
<keyword evidence="8" id="KW-1185">Reference proteome</keyword>
<reference evidence="7" key="1">
    <citation type="journal article" date="2020" name="Nat. Commun.">
        <title>Large-scale genome sequencing of mycorrhizal fungi provides insights into the early evolution of symbiotic traits.</title>
        <authorList>
            <person name="Miyauchi S."/>
            <person name="Kiss E."/>
            <person name="Kuo A."/>
            <person name="Drula E."/>
            <person name="Kohler A."/>
            <person name="Sanchez-Garcia M."/>
            <person name="Morin E."/>
            <person name="Andreopoulos B."/>
            <person name="Barry K.W."/>
            <person name="Bonito G."/>
            <person name="Buee M."/>
            <person name="Carver A."/>
            <person name="Chen C."/>
            <person name="Cichocki N."/>
            <person name="Clum A."/>
            <person name="Culley D."/>
            <person name="Crous P.W."/>
            <person name="Fauchery L."/>
            <person name="Girlanda M."/>
            <person name="Hayes R.D."/>
            <person name="Keri Z."/>
            <person name="LaButti K."/>
            <person name="Lipzen A."/>
            <person name="Lombard V."/>
            <person name="Magnuson J."/>
            <person name="Maillard F."/>
            <person name="Murat C."/>
            <person name="Nolan M."/>
            <person name="Ohm R.A."/>
            <person name="Pangilinan J."/>
            <person name="Pereira M.F."/>
            <person name="Perotto S."/>
            <person name="Peter M."/>
            <person name="Pfister S."/>
            <person name="Riley R."/>
            <person name="Sitrit Y."/>
            <person name="Stielow J.B."/>
            <person name="Szollosi G."/>
            <person name="Zifcakova L."/>
            <person name="Stursova M."/>
            <person name="Spatafora J.W."/>
            <person name="Tedersoo L."/>
            <person name="Vaario L.M."/>
            <person name="Yamada A."/>
            <person name="Yan M."/>
            <person name="Wang P."/>
            <person name="Xu J."/>
            <person name="Bruns T."/>
            <person name="Baldrian P."/>
            <person name="Vilgalys R."/>
            <person name="Dunand C."/>
            <person name="Henrissat B."/>
            <person name="Grigoriev I.V."/>
            <person name="Hibbett D."/>
            <person name="Nagy L.G."/>
            <person name="Martin F.M."/>
        </authorList>
    </citation>
    <scope>NUCLEOTIDE SEQUENCE</scope>
    <source>
        <strain evidence="7">UH-Tt-Lm1</strain>
    </source>
</reference>
<evidence type="ECO:0000256" key="1">
    <source>
        <dbReference type="ARBA" id="ARBA00000451"/>
    </source>
</evidence>
<dbReference type="Gene3D" id="1.25.40.10">
    <property type="entry name" value="Tetratricopeptide repeat domain"/>
    <property type="match status" value="1"/>
</dbReference>
<organism evidence="7 8">
    <name type="scientific">Thelephora terrestris</name>
    <dbReference type="NCBI Taxonomy" id="56493"/>
    <lineage>
        <taxon>Eukaryota</taxon>
        <taxon>Fungi</taxon>
        <taxon>Dikarya</taxon>
        <taxon>Basidiomycota</taxon>
        <taxon>Agaricomycotina</taxon>
        <taxon>Agaricomycetes</taxon>
        <taxon>Thelephorales</taxon>
        <taxon>Thelephoraceae</taxon>
        <taxon>Thelephora</taxon>
    </lineage>
</organism>
<dbReference type="PANTHER" id="PTHR12792:SF0">
    <property type="entry name" value="SEPARIN"/>
    <property type="match status" value="1"/>
</dbReference>
<evidence type="ECO:0000313" key="8">
    <source>
        <dbReference type="Proteomes" id="UP000736335"/>
    </source>
</evidence>
<dbReference type="Proteomes" id="UP000736335">
    <property type="component" value="Unassembled WGS sequence"/>
</dbReference>
<comment type="caution">
    <text evidence="7">The sequence shown here is derived from an EMBL/GenBank/DDBJ whole genome shotgun (WGS) entry which is preliminary data.</text>
</comment>
<protein>
    <recommendedName>
        <fullName evidence="2">separase</fullName>
        <ecNumber evidence="2">3.4.22.49</ecNumber>
    </recommendedName>
</protein>
<accession>A0A9P6HJI7</accession>
<feature type="region of interest" description="Disordered" evidence="5">
    <location>
        <begin position="861"/>
        <end position="922"/>
    </location>
</feature>
<feature type="compositionally biased region" description="Polar residues" evidence="5">
    <location>
        <begin position="1136"/>
        <end position="1147"/>
    </location>
</feature>
<feature type="domain" description="Peptidase C50" evidence="6">
    <location>
        <begin position="1863"/>
        <end position="1960"/>
    </location>
</feature>
<proteinExistence type="predicted"/>
<dbReference type="GO" id="GO:0006508">
    <property type="term" value="P:proteolysis"/>
    <property type="evidence" value="ECO:0007669"/>
    <property type="project" value="InterPro"/>
</dbReference>
<dbReference type="InterPro" id="IPR005314">
    <property type="entry name" value="Peptidase_C50"/>
</dbReference>
<feature type="region of interest" description="Disordered" evidence="5">
    <location>
        <begin position="1116"/>
        <end position="1147"/>
    </location>
</feature>
<feature type="compositionally biased region" description="Basic and acidic residues" evidence="5">
    <location>
        <begin position="21"/>
        <end position="30"/>
    </location>
</feature>
<name>A0A9P6HJI7_9AGAM</name>
<dbReference type="PANTHER" id="PTHR12792">
    <property type="entry name" value="EXTRA SPINDLE POLES 1-RELATED"/>
    <property type="match status" value="1"/>
</dbReference>
<keyword evidence="3" id="KW-0378">Hydrolase</keyword>
<evidence type="ECO:0000256" key="2">
    <source>
        <dbReference type="ARBA" id="ARBA00012489"/>
    </source>
</evidence>
<dbReference type="GO" id="GO:0051307">
    <property type="term" value="P:meiotic chromosome separation"/>
    <property type="evidence" value="ECO:0007669"/>
    <property type="project" value="TreeGrafter"/>
</dbReference>
<feature type="region of interest" description="Disordered" evidence="5">
    <location>
        <begin position="1286"/>
        <end position="1314"/>
    </location>
</feature>
<gene>
    <name evidence="7" type="ORF">BJ322DRAFT_616042</name>
</gene>
<evidence type="ECO:0000256" key="4">
    <source>
        <dbReference type="ARBA" id="ARBA00022829"/>
    </source>
</evidence>
<dbReference type="OrthoDB" id="10255632at2759"/>
<reference evidence="7" key="2">
    <citation type="submission" date="2020-11" db="EMBL/GenBank/DDBJ databases">
        <authorList>
            <consortium name="DOE Joint Genome Institute"/>
            <person name="Kuo A."/>
            <person name="Miyauchi S."/>
            <person name="Kiss E."/>
            <person name="Drula E."/>
            <person name="Kohler A."/>
            <person name="Sanchez-Garcia M."/>
            <person name="Andreopoulos B."/>
            <person name="Barry K.W."/>
            <person name="Bonito G."/>
            <person name="Buee M."/>
            <person name="Carver A."/>
            <person name="Chen C."/>
            <person name="Cichocki N."/>
            <person name="Clum A."/>
            <person name="Culley D."/>
            <person name="Crous P.W."/>
            <person name="Fauchery L."/>
            <person name="Girlanda M."/>
            <person name="Hayes R."/>
            <person name="Keri Z."/>
            <person name="Labutti K."/>
            <person name="Lipzen A."/>
            <person name="Lombard V."/>
            <person name="Magnuson J."/>
            <person name="Maillard F."/>
            <person name="Morin E."/>
            <person name="Murat C."/>
            <person name="Nolan M."/>
            <person name="Ohm R."/>
            <person name="Pangilinan J."/>
            <person name="Pereira M."/>
            <person name="Perotto S."/>
            <person name="Peter M."/>
            <person name="Riley R."/>
            <person name="Sitrit Y."/>
            <person name="Stielow B."/>
            <person name="Szollosi G."/>
            <person name="Zifcakova L."/>
            <person name="Stursova M."/>
            <person name="Spatafora J.W."/>
            <person name="Tedersoo L."/>
            <person name="Vaario L.-M."/>
            <person name="Yamada A."/>
            <person name="Yan M."/>
            <person name="Wang P."/>
            <person name="Xu J."/>
            <person name="Bruns T."/>
            <person name="Baldrian P."/>
            <person name="Vilgalys R."/>
            <person name="Henrissat B."/>
            <person name="Grigoriev I.V."/>
            <person name="Hibbett D."/>
            <person name="Nagy L.G."/>
            <person name="Martin F.M."/>
        </authorList>
    </citation>
    <scope>NUCLEOTIDE SEQUENCE</scope>
    <source>
        <strain evidence="7">UH-Tt-Lm1</strain>
    </source>
</reference>
<comment type="catalytic activity">
    <reaction evidence="1">
        <text>All bonds known to be hydrolyzed by this endopeptidase have arginine in P1 and an acidic residue in P4. P6 is often occupied by an acidic residue or by a hydroxy-amino-acid residue, the phosphorylation of which enhances cleavage.</text>
        <dbReference type="EC" id="3.4.22.49"/>
    </reaction>
</comment>
<dbReference type="GO" id="GO:0005737">
    <property type="term" value="C:cytoplasm"/>
    <property type="evidence" value="ECO:0007669"/>
    <property type="project" value="TreeGrafter"/>
</dbReference>
<dbReference type="GO" id="GO:0044732">
    <property type="term" value="C:mitotic spindle pole body"/>
    <property type="evidence" value="ECO:0007669"/>
    <property type="project" value="TreeGrafter"/>
</dbReference>
<dbReference type="InterPro" id="IPR030397">
    <property type="entry name" value="SEPARIN_core_dom"/>
</dbReference>
<dbReference type="GO" id="GO:0072686">
    <property type="term" value="C:mitotic spindle"/>
    <property type="evidence" value="ECO:0007669"/>
    <property type="project" value="TreeGrafter"/>
</dbReference>
<dbReference type="EMBL" id="WIUZ02000004">
    <property type="protein sequence ID" value="KAF9788214.1"/>
    <property type="molecule type" value="Genomic_DNA"/>
</dbReference>
<dbReference type="SMART" id="SM00028">
    <property type="entry name" value="TPR"/>
    <property type="match status" value="5"/>
</dbReference>
<dbReference type="Pfam" id="PF03568">
    <property type="entry name" value="Separin_C"/>
    <property type="match status" value="1"/>
</dbReference>
<feature type="compositionally biased region" description="Polar residues" evidence="5">
    <location>
        <begin position="1"/>
        <end position="15"/>
    </location>
</feature>
<dbReference type="InterPro" id="IPR019734">
    <property type="entry name" value="TPR_rpt"/>
</dbReference>
<dbReference type="InterPro" id="IPR011990">
    <property type="entry name" value="TPR-like_helical_dom_sf"/>
</dbReference>
<feature type="region of interest" description="Disordered" evidence="5">
    <location>
        <begin position="1"/>
        <end position="61"/>
    </location>
</feature>
<dbReference type="Pfam" id="PF13181">
    <property type="entry name" value="TPR_8"/>
    <property type="match status" value="1"/>
</dbReference>
<dbReference type="SUPFAM" id="SSF48452">
    <property type="entry name" value="TPR-like"/>
    <property type="match status" value="2"/>
</dbReference>
<evidence type="ECO:0000256" key="3">
    <source>
        <dbReference type="ARBA" id="ARBA00022801"/>
    </source>
</evidence>
<sequence length="2048" mass="227977">MPPKASTSKRPASTRTVKTTKKTEDVEDLAHQLASKLTISKQKQKQKATLESPPRDDPNTSMRAINAASQKLSALMKTGLTVVKDSGVSKQVQEATTCARDIKKNLSTLRKAVASSPLDLERAALSAVGKLLALQLVDQALDMLLDMYHPLLSCYSHDPTARHTMVPSTPVAGGLLSSKHLFHLPLPISPLDEVTMKLISTFLLYSVITLSAMFSTHAPELEETSAYLAEYGNFDVWFQRCSDLPYEYRDSLCTRAYSALSKSLEADASPSPCLTIKFYSLRCLLPTSSGVIKPDTFWDQARKFALACMKSTRDSELETANRVLSESSRLITDVKRRADKDSFLKASSFLKFCDYLSKMAAQTGNATALEAISALMPSSHAGSTPALPCGATDGGLVDATRLCTDLAYQTVLFQKQLNDGAVNGFETVIVQEILKQSIPWLVSAVQKTNGDTKQFGIKVVQAVEKFRRLIIQVKNVKRDLITTKTLAQLLHDVTACFNSAFEQSGDEEFRSAVLDTLLVLSKSRLTIEDPTTYPHAYDDLEWARRTATASPVPPSDVRSEYLRCISGACHTIGATLCQAERFGGAARFLQQACELGANAISGARLQDDGRDRQRISLLQNLYRRWEMLGVCYLKIGDRKNAHQAFVKSIQAFQFETEEFSAAVASTLPQLLFDDERYKPLGNLIDRVTCIATYELLRSPGEISLKAEMERLDLNPELSRVIVGAILERQLDALGRNIWKDGARSLAKCLLDELSSLYEDAWPVRKMRILVRRLEFSYFSVVADPDWDVTETLAEVDRLSRIKEFGTDSGQSQYVRQYLTAGHLWAALHIHRSRDDQSGGTIQQHTDNAYRILKSLLALPSAEPAHSSPPKPVVTRTTRTAPSKGRAAPRSRKPPATPKNRKVTRSVAEVPKPTRLSSEPSIKPAIPYDRQHQLIDVLYMACHLLGLLGHVISKVQLLTVTRKLMERVGELDEVYIWVCVDLAHEYVKLGRLEKASSVYNSTLPVVQNADIPTSEEARVFFYLRFAESLAMAGSILQGSTIYCEARKLSQGMSPEDKTLPTSQRIRHRLGKLERAAMAANTFAMIQYYNDEPAVSLTALLQALRLYNRAIETAARLHPQQSVKSDTDEDNPFEEPSANHQTITKQKPSYSRRNAMEGLEWRICDGLLSTLFALAQSYFARGSAREAEYFAQQAQDLADAINTPTMVSRALARKGEIYLHTNRLDEGRECLMQAMEFVDARALAGVADLKRLRADYDMRDANPEAAQELYEQSIGMLNELQTLFAAMDGSPTRSDVGPRPDSPSLTLNHDSQRKSDVATRRISKAIEGGDAVLPFLLASVLRQQILLSKDEGSTEESKALLGKYMALQTSTEPQVAENGLLAKLTLSDAYSRFTADMFLSSLAESVLSLPLGMVGEATSPLSSSMLEILGLLQNAEKLFLSDLSLIARRGHVFQVREAALSLALIRTFQGSLGKGGVDGPVVASRLLDASSAITLGREMLEAIKSKFPDASHDDLVWPILSPNGSALPPPIPAKLQVNKGEPDFDEEHRDYWKGVNDNHSTAKFDPELLSRSIVERLPHNWTVVTISVSEDHRTLFVSRQRPHRQPLLFSIPLEGRREGEEEAITFQGALGEFSEIIRLSDETTRSAEQVTKTDRRQRCNWWAERTKLDTRLRELLDNIEFCWFGAFKTILSPAVDIPKEVLSNFRARLEGLFQRALVSMDKKQLNAVKLDDSLLECFISLSPKCRSEELEDLVYFVLDLYQFSGVSVAIAEVDIDQVTIDLRTALEELAASSQGLIKLIPDNHMFLILDKNIQGLPWESMPILRGESISRIPDMIFLLDRLDLADRDRDERDKGPGADRARVDPRKTFYVLNPAGDLQGTEGRFKDWLKEMKGVGWRGLTSQAPSEQQFLNALQTQDLVLYFGHGGGEQYIRSHKIRNLPRCAATMLWGCSSGAMRDMGEFDRVGTPYNYMVAGCPTLVANIWDVTDRDIDKFAQSTFDKLRVTRTDADRWNDASEISVVAAVAQSRDSCKLKYLTGAAPVVYGIPFYL</sequence>
<keyword evidence="4" id="KW-0159">Chromosome partition</keyword>
<dbReference type="EC" id="3.4.22.49" evidence="2"/>